<accession>F0P239</accession>
<dbReference type="eggNOG" id="COG0224">
    <property type="taxonomic scope" value="Bacteria"/>
</dbReference>
<dbReference type="KEGG" id="wvi:Weevi_2093"/>
<dbReference type="EMBL" id="CP002455">
    <property type="protein sequence ID" value="ADX68767.1"/>
    <property type="molecule type" value="Genomic_DNA"/>
</dbReference>
<protein>
    <submittedName>
        <fullName evidence="1">WbqC-like family protein</fullName>
    </submittedName>
</protein>
<evidence type="ECO:0000313" key="1">
    <source>
        <dbReference type="EMBL" id="ADX68767.1"/>
    </source>
</evidence>
<dbReference type="InterPro" id="IPR014985">
    <property type="entry name" value="WbqC"/>
</dbReference>
<sequence length="202" mass="24124">MKLFPAFYFGPIDYFARMVQTENYLIEKHENFQKQTYRNRCLVLGANGVLRLAIPILHNGQRQMKDIQPSYDYDWQKEHFKSLVAAYKSSPYFEFYEDDLAPIYEKQEKYLLDLNLKTIDFIQSKLKLEVTYSLTDQYETVEEENDYRDLFKAKEERITLPEYYQVFDGKFEFQSNLSILDLLFNEGPAASTYLKNIKKNLS</sequence>
<gene>
    <name evidence="1" type="ordered locus">Weevi_2093</name>
</gene>
<dbReference type="STRING" id="865938.Weevi_2093"/>
<dbReference type="HOGENOM" id="CLU_079350_1_0_10"/>
<organism evidence="1 2">
    <name type="scientific">Weeksella virosa (strain ATCC 43766 / DSM 16922 / JCM 21250 / CCUG 30538 / CDC 9751 / IAM 14551 / NBRC 16016 / NCTC 11634 / CL345/78)</name>
    <dbReference type="NCBI Taxonomy" id="865938"/>
    <lineage>
        <taxon>Bacteria</taxon>
        <taxon>Pseudomonadati</taxon>
        <taxon>Bacteroidota</taxon>
        <taxon>Flavobacteriia</taxon>
        <taxon>Flavobacteriales</taxon>
        <taxon>Weeksellaceae</taxon>
        <taxon>Weeksella</taxon>
    </lineage>
</organism>
<reference evidence="1 2" key="1">
    <citation type="journal article" date="2011" name="Stand. Genomic Sci.">
        <title>Complete genome sequence of Weeksella virosa type strain (9751).</title>
        <authorList>
            <person name="Lang E."/>
            <person name="Teshima H."/>
            <person name="Lucas S."/>
            <person name="Lapidus A."/>
            <person name="Hammon N."/>
            <person name="Deshpande S."/>
            <person name="Nolan M."/>
            <person name="Cheng J.F."/>
            <person name="Pitluck S."/>
            <person name="Liolios K."/>
            <person name="Pagani I."/>
            <person name="Mikhailova N."/>
            <person name="Ivanova N."/>
            <person name="Mavromatis K."/>
            <person name="Pati A."/>
            <person name="Tapia R."/>
            <person name="Han C."/>
            <person name="Goodwin L."/>
            <person name="Chen A."/>
            <person name="Palaniappan K."/>
            <person name="Land M."/>
            <person name="Hauser L."/>
            <person name="Chang Y.J."/>
            <person name="Jeffries C.D."/>
            <person name="Brambilla E.M."/>
            <person name="Kopitz M."/>
            <person name="Rohde M."/>
            <person name="Goker M."/>
            <person name="Tindall B.J."/>
            <person name="Detter J.C."/>
            <person name="Woyke T."/>
            <person name="Bristow J."/>
            <person name="Eisen J.A."/>
            <person name="Markowitz V."/>
            <person name="Hugenholtz P."/>
            <person name="Klenk H.P."/>
            <person name="Kyrpides N.C."/>
        </authorList>
    </citation>
    <scope>NUCLEOTIDE SEQUENCE [LARGE SCALE GENOMIC DNA]</scope>
    <source>
        <strain evidence="2">ATCC 43766 / DSM 16922 / JCM 21250 / NBRC 16016 / NCTC 11634 / CL345/78</strain>
    </source>
</reference>
<dbReference type="Pfam" id="PF08889">
    <property type="entry name" value="WbqC"/>
    <property type="match status" value="1"/>
</dbReference>
<dbReference type="OrthoDB" id="1523452at2"/>
<keyword evidence="2" id="KW-1185">Reference proteome</keyword>
<dbReference type="Proteomes" id="UP000008641">
    <property type="component" value="Chromosome"/>
</dbReference>
<dbReference type="RefSeq" id="WP_013599155.1">
    <property type="nucleotide sequence ID" value="NC_015144.1"/>
</dbReference>
<reference evidence="2" key="2">
    <citation type="journal article" date="2011" name="Stand. Genomic Sci.">
        <title>Complete genome sequence of Weeksella virosa type strain (9751T).</title>
        <authorList>
            <person name="Lang E."/>
            <person name="Teshima H."/>
            <person name="Lucas S."/>
            <person name="Lapidus A."/>
            <person name="Hammon N."/>
            <person name="Deshpande S."/>
            <person name="Nolan M."/>
            <person name="Cheng J."/>
            <person name="Pitluck S."/>
            <person name="Liolios K."/>
            <person name="Pagani I."/>
            <person name="Mikhailova N."/>
            <person name="Ivanova N."/>
            <person name="Mavromatis K."/>
            <person name="Pati A."/>
            <person name="Tapia R."/>
            <person name="Han C."/>
            <person name="Goodwin L."/>
            <person name="Chen A."/>
            <person name="Palaniappan K."/>
            <person name="Land M."/>
            <person name="Hauser L."/>
            <person name="Chang Y."/>
            <person name="Jeffries C."/>
            <person name="Brambilla E."/>
            <person name="Kopitz M."/>
            <person name="Rohde M."/>
            <person name="Goker M."/>
            <person name="Tindall B."/>
            <person name="Detter J."/>
            <person name="Woyke T."/>
            <person name="Bristow J."/>
            <person name="Eisen J."/>
            <person name="Markowitz V."/>
            <person name="Hugenholtz P."/>
            <person name="Klenk H."/>
            <person name="Kyrpides N."/>
        </authorList>
    </citation>
    <scope>NUCLEOTIDE SEQUENCE [LARGE SCALE GENOMIC DNA]</scope>
    <source>
        <strain evidence="2">ATCC 43766 / DSM 16922 / JCM 21250 / NBRC 16016 / NCTC 11634 / CL345/78</strain>
    </source>
</reference>
<evidence type="ECO:0000313" key="2">
    <source>
        <dbReference type="Proteomes" id="UP000008641"/>
    </source>
</evidence>
<name>F0P239_WEEVC</name>
<proteinExistence type="predicted"/>
<dbReference type="AlphaFoldDB" id="F0P239"/>